<name>A0A3B1BT36_9ZZZZ</name>
<keyword evidence="1" id="KW-1133">Transmembrane helix</keyword>
<proteinExistence type="predicted"/>
<protein>
    <submittedName>
        <fullName evidence="2">Na(+) H(+) antiporter subunit G</fullName>
    </submittedName>
</protein>
<sequence length="99" mass="10450">MSISDYLSAALLIAGALFFLAGTLGLLRFPDVYSRLHALTKADNIGLGLMVAGLAIQADSWAVVGKLLLIWGLVLLAGASVAYLIANGALKQGVRPWRR</sequence>
<dbReference type="Pfam" id="PF03334">
    <property type="entry name" value="PhaG_MnhG_YufB"/>
    <property type="match status" value="1"/>
</dbReference>
<evidence type="ECO:0000256" key="1">
    <source>
        <dbReference type="SAM" id="Phobius"/>
    </source>
</evidence>
<feature type="transmembrane region" description="Helical" evidence="1">
    <location>
        <begin position="68"/>
        <end position="90"/>
    </location>
</feature>
<dbReference type="AlphaFoldDB" id="A0A3B1BT36"/>
<evidence type="ECO:0000313" key="2">
    <source>
        <dbReference type="EMBL" id="VAX07827.1"/>
    </source>
</evidence>
<dbReference type="PANTHER" id="PTHR34703">
    <property type="entry name" value="ANTIPORTER SUBUNIT MNHG2-RELATED"/>
    <property type="match status" value="1"/>
</dbReference>
<keyword evidence="1" id="KW-0472">Membrane</keyword>
<organism evidence="2">
    <name type="scientific">hydrothermal vent metagenome</name>
    <dbReference type="NCBI Taxonomy" id="652676"/>
    <lineage>
        <taxon>unclassified sequences</taxon>
        <taxon>metagenomes</taxon>
        <taxon>ecological metagenomes</taxon>
    </lineage>
</organism>
<accession>A0A3B1BT36</accession>
<dbReference type="NCBIfam" id="TIGR01300">
    <property type="entry name" value="CPA3_mnhG_phaG"/>
    <property type="match status" value="1"/>
</dbReference>
<gene>
    <name evidence="2" type="ORF">MNBD_GAMMA26-1764</name>
</gene>
<feature type="transmembrane region" description="Helical" evidence="1">
    <location>
        <begin position="6"/>
        <end position="27"/>
    </location>
</feature>
<dbReference type="InterPro" id="IPR005133">
    <property type="entry name" value="PhaG_MnhG_YufB"/>
</dbReference>
<keyword evidence="1" id="KW-0812">Transmembrane</keyword>
<reference evidence="2" key="1">
    <citation type="submission" date="2018-06" db="EMBL/GenBank/DDBJ databases">
        <authorList>
            <person name="Zhirakovskaya E."/>
        </authorList>
    </citation>
    <scope>NUCLEOTIDE SEQUENCE</scope>
</reference>
<dbReference type="EMBL" id="UOFX01000032">
    <property type="protein sequence ID" value="VAX07827.1"/>
    <property type="molecule type" value="Genomic_DNA"/>
</dbReference>
<dbReference type="PANTHER" id="PTHR34703:SF1">
    <property type="entry name" value="ANTIPORTER SUBUNIT MNHG2-RELATED"/>
    <property type="match status" value="1"/>
</dbReference>
<dbReference type="GO" id="GO:0015385">
    <property type="term" value="F:sodium:proton antiporter activity"/>
    <property type="evidence" value="ECO:0007669"/>
    <property type="project" value="TreeGrafter"/>
</dbReference>